<dbReference type="SUPFAM" id="SSF48371">
    <property type="entry name" value="ARM repeat"/>
    <property type="match status" value="1"/>
</dbReference>
<dbReference type="Pfam" id="PF08623">
    <property type="entry name" value="TIP120"/>
    <property type="match status" value="1"/>
</dbReference>
<keyword evidence="7" id="KW-1185">Reference proteome</keyword>
<keyword evidence="3" id="KW-0833">Ubl conjugation pathway</keyword>
<name>A0A0A1UG96_ENTIV</name>
<sequence>FDDDEEEDDANAMEEEEDDEEVFEDEDDITWKLRKLSGDCLVSLVKERSDMFCEVVSEALSVVLKRFKESVEIVLNIVLGVYSLVLKTVNSGVCQCVEKVRESVSGAIPQIESILKGKKSTEKSKMECFNIVKEIAVFDGAALVPHVNTLEGVIVTLLNSANSHVELLSTMCECLRNIVKINGVDSFSAAISPVLVSLFDSKNFRVEIEVLKTESVLLRYAKSAEMYTTLNVGSVKAALVSLIKSEKDHEVKEEAVFCLGSLLKVFNKAMSDNELRETLGEVTALYSNTFLNATALVVILDVATAEVLERLKNWDTLFVETTKQTQQATRQVKSTALKVCKSILDAKLVLSKATMETTLTPISNFIYDNDITIIEDAVHIIAAYAQYKEMYKNITQNVFRKVVDIAKGNNAREAMAPCFMELASALAVYDKKEISAAILDIQNHVYSRANLYLVGMLYAATSPDADVVVNAVNTAVNKLKKSVEPSADYYKAIVLIYASSALLTQQKINGDKVRDILFDATEIESDAVRQAAALALGSIPDIIPLLLTRIEKKTTFSLLNALKEALKYINANTVEDIMKRLVKIKVDEVSTNVMSECYGKLLAFDLEKYIKAFYIPALMDKNGNGALIGSIKNCMANCDPKMFIPLIPIIVSRLGDKIPAVKGALFTVISYLLIHAQKEIFPYLQTIQKQLVPQMSVDKNYVSVAKFSIVVHITDLGLEARKAVMECLSVLIDNYITELNFKNIICAIVKSIGEQNNDHDVKLLCFNLLLKMANNNSDELIENIDEIIPDLRKLISSSLDEKNKDQDTPKQQEISKAVCRFVANVASNPLAFVSSAFEKLYQDILNSLKLGAVLKTFI</sequence>
<evidence type="ECO:0000256" key="1">
    <source>
        <dbReference type="ARBA" id="ARBA00007657"/>
    </source>
</evidence>
<feature type="region of interest" description="Disordered" evidence="4">
    <location>
        <begin position="1"/>
        <end position="22"/>
    </location>
</feature>
<comment type="similarity">
    <text evidence="1">Belongs to the CAND family.</text>
</comment>
<dbReference type="VEuPathDB" id="AmoebaDB:EIN_523510"/>
<dbReference type="PANTHER" id="PTHR12696">
    <property type="entry name" value="TIP120"/>
    <property type="match status" value="1"/>
</dbReference>
<evidence type="ECO:0000256" key="3">
    <source>
        <dbReference type="ARBA" id="ARBA00022786"/>
    </source>
</evidence>
<dbReference type="InterPro" id="IPR011989">
    <property type="entry name" value="ARM-like"/>
</dbReference>
<organism evidence="6 7">
    <name type="scientific">Entamoeba invadens IP1</name>
    <dbReference type="NCBI Taxonomy" id="370355"/>
    <lineage>
        <taxon>Eukaryota</taxon>
        <taxon>Amoebozoa</taxon>
        <taxon>Evosea</taxon>
        <taxon>Archamoebae</taxon>
        <taxon>Mastigamoebida</taxon>
        <taxon>Entamoebidae</taxon>
        <taxon>Entamoeba</taxon>
    </lineage>
</organism>
<dbReference type="Gene3D" id="1.25.10.10">
    <property type="entry name" value="Leucine-rich Repeat Variant"/>
    <property type="match status" value="1"/>
</dbReference>
<reference evidence="6 7" key="1">
    <citation type="submission" date="2012-10" db="EMBL/GenBank/DDBJ databases">
        <authorList>
            <person name="Zafar N."/>
            <person name="Inman J."/>
            <person name="Hall N."/>
            <person name="Lorenzi H."/>
            <person name="Caler E."/>
        </authorList>
    </citation>
    <scope>NUCLEOTIDE SEQUENCE [LARGE SCALE GENOMIC DNA]</scope>
    <source>
        <strain evidence="6 7">IP1</strain>
    </source>
</reference>
<evidence type="ECO:0000313" key="7">
    <source>
        <dbReference type="Proteomes" id="UP000014680"/>
    </source>
</evidence>
<dbReference type="RefSeq" id="XP_004259234.1">
    <property type="nucleotide sequence ID" value="XM_004259186.1"/>
</dbReference>
<feature type="non-terminal residue" evidence="6">
    <location>
        <position position="1"/>
    </location>
</feature>
<dbReference type="InterPro" id="IPR039852">
    <property type="entry name" value="CAND1/CAND2"/>
</dbReference>
<feature type="domain" description="TATA-binding protein interacting (TIP20)" evidence="5">
    <location>
        <begin position="682"/>
        <end position="828"/>
    </location>
</feature>
<dbReference type="OrthoDB" id="6260732at2759"/>
<keyword evidence="2" id="KW-0677">Repeat</keyword>
<dbReference type="Proteomes" id="UP000014680">
    <property type="component" value="Unassembled WGS sequence"/>
</dbReference>
<evidence type="ECO:0000256" key="2">
    <source>
        <dbReference type="ARBA" id="ARBA00022737"/>
    </source>
</evidence>
<dbReference type="GeneID" id="14891442"/>
<dbReference type="AlphaFoldDB" id="A0A0A1UG96"/>
<dbReference type="InterPro" id="IPR013932">
    <property type="entry name" value="TATA-bd_TIP120"/>
</dbReference>
<dbReference type="InterPro" id="IPR016024">
    <property type="entry name" value="ARM-type_fold"/>
</dbReference>
<proteinExistence type="inferred from homology"/>
<evidence type="ECO:0000313" key="6">
    <source>
        <dbReference type="EMBL" id="ELP92463.1"/>
    </source>
</evidence>
<dbReference type="GO" id="GO:0010265">
    <property type="term" value="P:SCF complex assembly"/>
    <property type="evidence" value="ECO:0007669"/>
    <property type="project" value="InterPro"/>
</dbReference>
<gene>
    <name evidence="6" type="ORF">EIN_523510</name>
</gene>
<protein>
    <submittedName>
        <fullName evidence="6">Transcription enhancer protein, putative</fullName>
    </submittedName>
</protein>
<dbReference type="EMBL" id="KB206368">
    <property type="protein sequence ID" value="ELP92463.1"/>
    <property type="molecule type" value="Genomic_DNA"/>
</dbReference>
<evidence type="ECO:0000259" key="5">
    <source>
        <dbReference type="Pfam" id="PF08623"/>
    </source>
</evidence>
<dbReference type="KEGG" id="eiv:EIN_523510"/>
<evidence type="ECO:0000256" key="4">
    <source>
        <dbReference type="SAM" id="MobiDB-lite"/>
    </source>
</evidence>
<accession>A0A0A1UG96</accession>